<dbReference type="GO" id="GO:0016787">
    <property type="term" value="F:hydrolase activity"/>
    <property type="evidence" value="ECO:0007669"/>
    <property type="project" value="UniProtKB-KW"/>
</dbReference>
<sequence length="288" mass="30574">MRFASILVDGVPAAAVVHPTKGVAVVTDLLPGVDGDLMHLIANQRTGEVEAAAEAAHPGVFRPAGAVTYTAPYRNPPKIWGIGLNYVDHATDLAEVVPDEPASFIKGDHTIIGPGEPIPLPEQSERVTAEAEVGLVIGRHCRNVEEADALDFVFGLCAILDQTAEDILQRNPRFLTRSKNFPGFFSFGPHLVPLAEALEAQPHGPGLAGIEVTTVLNGEPHRSNVVERMRFSPQFLVSFHSKVMPLHPGDIISTGTPGAVVIKAGDLAECRVSGLEPLVNPVVAGTRP</sequence>
<comment type="similarity">
    <text evidence="1">Belongs to the FAH family.</text>
</comment>
<reference evidence="4 5" key="1">
    <citation type="submission" date="2019-02" db="EMBL/GenBank/DDBJ databases">
        <title>Draft genome sequences of novel Actinobacteria.</title>
        <authorList>
            <person name="Sahin N."/>
            <person name="Ay H."/>
            <person name="Saygin H."/>
        </authorList>
    </citation>
    <scope>NUCLEOTIDE SEQUENCE [LARGE SCALE GENOMIC DNA]</scope>
    <source>
        <strain evidence="4 5">KC603</strain>
    </source>
</reference>
<dbReference type="SUPFAM" id="SSF56529">
    <property type="entry name" value="FAH"/>
    <property type="match status" value="1"/>
</dbReference>
<evidence type="ECO:0000259" key="3">
    <source>
        <dbReference type="Pfam" id="PF01557"/>
    </source>
</evidence>
<gene>
    <name evidence="4" type="ORF">E1212_24445</name>
</gene>
<dbReference type="InterPro" id="IPR011234">
    <property type="entry name" value="Fumarylacetoacetase-like_C"/>
</dbReference>
<dbReference type="GO" id="GO:0044281">
    <property type="term" value="P:small molecule metabolic process"/>
    <property type="evidence" value="ECO:0007669"/>
    <property type="project" value="UniProtKB-ARBA"/>
</dbReference>
<keyword evidence="2" id="KW-0479">Metal-binding</keyword>
<dbReference type="PANTHER" id="PTHR42796:SF4">
    <property type="entry name" value="FUMARYLACETOACETATE HYDROLASE DOMAIN-CONTAINING PROTEIN 2A"/>
    <property type="match status" value="1"/>
</dbReference>
<proteinExistence type="inferred from homology"/>
<keyword evidence="5" id="KW-1185">Reference proteome</keyword>
<keyword evidence="4" id="KW-0378">Hydrolase</keyword>
<evidence type="ECO:0000256" key="1">
    <source>
        <dbReference type="ARBA" id="ARBA00010211"/>
    </source>
</evidence>
<evidence type="ECO:0000256" key="2">
    <source>
        <dbReference type="ARBA" id="ARBA00022723"/>
    </source>
</evidence>
<dbReference type="Proteomes" id="UP000295621">
    <property type="component" value="Unassembled WGS sequence"/>
</dbReference>
<dbReference type="AlphaFoldDB" id="A0A4R4RFZ9"/>
<feature type="domain" description="Fumarylacetoacetase-like C-terminal" evidence="3">
    <location>
        <begin position="78"/>
        <end position="283"/>
    </location>
</feature>
<dbReference type="OrthoDB" id="9805307at2"/>
<accession>A0A4R4RFZ9</accession>
<protein>
    <submittedName>
        <fullName evidence="4">FAA hydrolase family protein</fullName>
    </submittedName>
</protein>
<dbReference type="Pfam" id="PF01557">
    <property type="entry name" value="FAA_hydrolase"/>
    <property type="match status" value="1"/>
</dbReference>
<dbReference type="PANTHER" id="PTHR42796">
    <property type="entry name" value="FUMARYLACETOACETATE HYDROLASE DOMAIN-CONTAINING PROTEIN 2A-RELATED"/>
    <property type="match status" value="1"/>
</dbReference>
<dbReference type="EMBL" id="SMKL01000076">
    <property type="protein sequence ID" value="TDC47353.1"/>
    <property type="molecule type" value="Genomic_DNA"/>
</dbReference>
<dbReference type="RefSeq" id="WP_131987328.1">
    <property type="nucleotide sequence ID" value="NZ_SMKL01000076.1"/>
</dbReference>
<dbReference type="GO" id="GO:0046872">
    <property type="term" value="F:metal ion binding"/>
    <property type="evidence" value="ECO:0007669"/>
    <property type="project" value="UniProtKB-KW"/>
</dbReference>
<evidence type="ECO:0000313" key="5">
    <source>
        <dbReference type="Proteomes" id="UP000295621"/>
    </source>
</evidence>
<evidence type="ECO:0000313" key="4">
    <source>
        <dbReference type="EMBL" id="TDC47353.1"/>
    </source>
</evidence>
<comment type="caution">
    <text evidence="4">The sequence shown here is derived from an EMBL/GenBank/DDBJ whole genome shotgun (WGS) entry which is preliminary data.</text>
</comment>
<organism evidence="4 5">
    <name type="scientific">Jiangella ureilytica</name>
    <dbReference type="NCBI Taxonomy" id="2530374"/>
    <lineage>
        <taxon>Bacteria</taxon>
        <taxon>Bacillati</taxon>
        <taxon>Actinomycetota</taxon>
        <taxon>Actinomycetes</taxon>
        <taxon>Jiangellales</taxon>
        <taxon>Jiangellaceae</taxon>
        <taxon>Jiangella</taxon>
    </lineage>
</organism>
<name>A0A4R4RFZ9_9ACTN</name>
<dbReference type="InterPro" id="IPR036663">
    <property type="entry name" value="Fumarylacetoacetase_C_sf"/>
</dbReference>
<dbReference type="InterPro" id="IPR051121">
    <property type="entry name" value="FAH"/>
</dbReference>
<dbReference type="Gene3D" id="3.90.850.10">
    <property type="entry name" value="Fumarylacetoacetase-like, C-terminal domain"/>
    <property type="match status" value="1"/>
</dbReference>